<keyword evidence="2" id="KW-1185">Reference proteome</keyword>
<organism evidence="1 2">
    <name type="scientific">Colwellia maritima</name>
    <dbReference type="NCBI Taxonomy" id="2912588"/>
    <lineage>
        <taxon>Bacteria</taxon>
        <taxon>Pseudomonadati</taxon>
        <taxon>Pseudomonadota</taxon>
        <taxon>Gammaproteobacteria</taxon>
        <taxon>Alteromonadales</taxon>
        <taxon>Colwelliaceae</taxon>
        <taxon>Colwellia</taxon>
    </lineage>
</organism>
<dbReference type="EMBL" id="JAKKSL010000002">
    <property type="protein sequence ID" value="MCI2284364.1"/>
    <property type="molecule type" value="Genomic_DNA"/>
</dbReference>
<comment type="caution">
    <text evidence="1">The sequence shown here is derived from an EMBL/GenBank/DDBJ whole genome shotgun (WGS) entry which is preliminary data.</text>
</comment>
<evidence type="ECO:0000313" key="2">
    <source>
        <dbReference type="Proteomes" id="UP001139646"/>
    </source>
</evidence>
<dbReference type="RefSeq" id="WP_242286802.1">
    <property type="nucleotide sequence ID" value="NZ_JAKKSL010000002.1"/>
</dbReference>
<gene>
    <name evidence="1" type="ORF">L3081_14440</name>
</gene>
<proteinExistence type="predicted"/>
<dbReference type="Proteomes" id="UP001139646">
    <property type="component" value="Unassembled WGS sequence"/>
</dbReference>
<name>A0ABS9X2F9_9GAMM</name>
<evidence type="ECO:0000313" key="1">
    <source>
        <dbReference type="EMBL" id="MCI2284364.1"/>
    </source>
</evidence>
<accession>A0ABS9X2F9</accession>
<reference evidence="1" key="1">
    <citation type="submission" date="2022-01" db="EMBL/GenBank/DDBJ databases">
        <title>Colwellia maritima, isolated from seawater.</title>
        <authorList>
            <person name="Kristyanto S."/>
            <person name="Jung J."/>
            <person name="Jeon C.O."/>
        </authorList>
    </citation>
    <scope>NUCLEOTIDE SEQUENCE</scope>
    <source>
        <strain evidence="1">MSW7</strain>
    </source>
</reference>
<protein>
    <submittedName>
        <fullName evidence="1">Uncharacterized protein</fullName>
    </submittedName>
</protein>
<sequence length="119" mass="13826">MSGDVHYSFVYDVSLKHSKHNPHITQITCSGIKNQFPKPLLNFLAQCNHYLYSSQSPLNWFTKRRDMLIKARRVNNKKLLNQSGIGLLHIETNYQVMAKVITADNKEYLFENKAKQLSD</sequence>